<dbReference type="SUPFAM" id="SSF52540">
    <property type="entry name" value="P-loop containing nucleoside triphosphate hydrolases"/>
    <property type="match status" value="1"/>
</dbReference>
<name>A0A7Y2LWZ4_9MICO</name>
<dbReference type="Proteomes" id="UP000543598">
    <property type="component" value="Unassembled WGS sequence"/>
</dbReference>
<dbReference type="EMBL" id="JABEMB010000001">
    <property type="protein sequence ID" value="NNH02376.1"/>
    <property type="molecule type" value="Genomic_DNA"/>
</dbReference>
<feature type="region of interest" description="Disordered" evidence="1">
    <location>
        <begin position="603"/>
        <end position="665"/>
    </location>
</feature>
<feature type="domain" description="Dynamin N-terminal" evidence="2">
    <location>
        <begin position="82"/>
        <end position="215"/>
    </location>
</feature>
<keyword evidence="4" id="KW-1185">Reference proteome</keyword>
<dbReference type="RefSeq" id="WP_167040713.1">
    <property type="nucleotide sequence ID" value="NZ_BAAANA010000003.1"/>
</dbReference>
<evidence type="ECO:0000256" key="1">
    <source>
        <dbReference type="SAM" id="MobiDB-lite"/>
    </source>
</evidence>
<proteinExistence type="predicted"/>
<evidence type="ECO:0000313" key="3">
    <source>
        <dbReference type="EMBL" id="NNH02376.1"/>
    </source>
</evidence>
<accession>A0A7Y2LWZ4</accession>
<feature type="compositionally biased region" description="Basic and acidic residues" evidence="1">
    <location>
        <begin position="603"/>
        <end position="612"/>
    </location>
</feature>
<dbReference type="AlphaFoldDB" id="A0A7Y2LWZ4"/>
<reference evidence="3 4" key="1">
    <citation type="submission" date="2020-05" db="EMBL/GenBank/DDBJ databases">
        <title>MicrobeNet Type strains.</title>
        <authorList>
            <person name="Nicholson A.C."/>
        </authorList>
    </citation>
    <scope>NUCLEOTIDE SEQUENCE [LARGE SCALE GENOMIC DNA]</scope>
    <source>
        <strain evidence="3 4">JCM 14282</strain>
    </source>
</reference>
<gene>
    <name evidence="3" type="ORF">HLA99_00630</name>
</gene>
<evidence type="ECO:0000313" key="4">
    <source>
        <dbReference type="Proteomes" id="UP000543598"/>
    </source>
</evidence>
<evidence type="ECO:0000259" key="2">
    <source>
        <dbReference type="Pfam" id="PF00350"/>
    </source>
</evidence>
<sequence>MTEGRAGDAARTPEGDARDAAARARAALVSAIDVVRGRLTAETLPLGGAGVDEARVRRRELLAQIDDYLLPRLRSDGAPLLVVVGGSTGAGKSTLVNSLLGAALTTPGVLRPTTRSPVLVFHPADAPWFAPERVLPNLVRIHTTTAPAGAAGAERDGTAFDGVRALRLAPFPGMPPGLALLDAPDIDSIESGNRELAGQLLAAADLWLFVTTAARYADAVPWDLLRAAAGRRAQLALVLDRIDPGSDPVVADLQRMMQENGLGAAPLFVVPEAALDDGMLPEGAVADVAGWLTDLGGSADARDDIALATRDGVVDDLCVAASSLADAVDGQAASAARLTGIVTSAYADARAQIEAATTDGAMLRGEVLDRWQDFVGASAFMRSVERGVSRVRDAVVAFFRGGEPDAQPVELAIAHGLEAITIDAIETARERVRSAWRGDPAGSGILIDAGATAGVTGVGTAELRGSIGEQIRGWQGDVLDIVREQGAGRRGLARGLSLGVNGLGVALMLVVFGSTGGLTGIEVGVAGGTAVLAQKVLEAVFGDDAVRRLTGEASRRLTERLGSLIAADAAIALTAVAALGVSPAAGDELRDAVTTVERAAAYERASRVHEQPRGSTPGPSLRGASLRAIAPSERRIPLAGGDASTPSPPEEKRAGLWQRLFGGRR</sequence>
<dbReference type="InterPro" id="IPR027417">
    <property type="entry name" value="P-loop_NTPase"/>
</dbReference>
<comment type="caution">
    <text evidence="3">The sequence shown here is derived from an EMBL/GenBank/DDBJ whole genome shotgun (WGS) entry which is preliminary data.</text>
</comment>
<organism evidence="3 4">
    <name type="scientific">Microbacterium ulmi</name>
    <dbReference type="NCBI Taxonomy" id="179095"/>
    <lineage>
        <taxon>Bacteria</taxon>
        <taxon>Bacillati</taxon>
        <taxon>Actinomycetota</taxon>
        <taxon>Actinomycetes</taxon>
        <taxon>Micrococcales</taxon>
        <taxon>Microbacteriaceae</taxon>
        <taxon>Microbacterium</taxon>
    </lineage>
</organism>
<dbReference type="Pfam" id="PF00350">
    <property type="entry name" value="Dynamin_N"/>
    <property type="match status" value="1"/>
</dbReference>
<dbReference type="Gene3D" id="3.40.50.300">
    <property type="entry name" value="P-loop containing nucleotide triphosphate hydrolases"/>
    <property type="match status" value="1"/>
</dbReference>
<protein>
    <submittedName>
        <fullName evidence="3">ABC transporter</fullName>
    </submittedName>
</protein>
<dbReference type="InterPro" id="IPR045063">
    <property type="entry name" value="Dynamin_N"/>
</dbReference>